<name>A0ACB8SV22_9AGAM</name>
<proteinExistence type="predicted"/>
<keyword evidence="2" id="KW-1185">Reference proteome</keyword>
<reference evidence="1" key="2">
    <citation type="journal article" date="2022" name="New Phytol.">
        <title>Evolutionary transition to the ectomycorrhizal habit in the genomes of a hyperdiverse lineage of mushroom-forming fungi.</title>
        <authorList>
            <person name="Looney B."/>
            <person name="Miyauchi S."/>
            <person name="Morin E."/>
            <person name="Drula E."/>
            <person name="Courty P.E."/>
            <person name="Kohler A."/>
            <person name="Kuo A."/>
            <person name="LaButti K."/>
            <person name="Pangilinan J."/>
            <person name="Lipzen A."/>
            <person name="Riley R."/>
            <person name="Andreopoulos W."/>
            <person name="He G."/>
            <person name="Johnson J."/>
            <person name="Nolan M."/>
            <person name="Tritt A."/>
            <person name="Barry K.W."/>
            <person name="Grigoriev I.V."/>
            <person name="Nagy L.G."/>
            <person name="Hibbett D."/>
            <person name="Henrissat B."/>
            <person name="Matheny P.B."/>
            <person name="Labbe J."/>
            <person name="Martin F.M."/>
        </authorList>
    </citation>
    <scope>NUCLEOTIDE SEQUENCE</scope>
    <source>
        <strain evidence="1">HHB10654</strain>
    </source>
</reference>
<gene>
    <name evidence="1" type="ORF">BV25DRAFT_979365</name>
</gene>
<sequence>MKSLPSMFSSLHTSLQGILNARTSTVPFPTLTDALPTSAPDLFSNDYLSIANNGQLRQSFLKRIAHSSHLFGSRGSRMLAGNTSEHIALESRLQQYFGTEAVMLFNSGYDANVSFFGSIPQEGDAVLFDELIHASCHDGLAVSRARKAARPFAHNSVISFEMVLRQVLAGCPQIVARKATLFVVVESLYSMDGDFCPLPDFLRVLDRYVPSGCYHVVVDEAHSTGILGPGGRGFVAELGLQDRVHTVIHTFGKARGLTGAVITTSPIVRRFLIHYARPLIFSTSLPHMNLIALQCSCDIIEGPLGDQLRTRLQELSAHFGGLLLELVKTVPKTAFSLPETANQLIPFSPIFPILTPQPVALATYLEKHGYGATAIAFPAVPRGQERIRVVIHAGNAESDLDNFVALLRHWAMAQHASGWSARL</sequence>
<reference evidence="1" key="1">
    <citation type="submission" date="2021-03" db="EMBL/GenBank/DDBJ databases">
        <authorList>
            <consortium name="DOE Joint Genome Institute"/>
            <person name="Ahrendt S."/>
            <person name="Looney B.P."/>
            <person name="Miyauchi S."/>
            <person name="Morin E."/>
            <person name="Drula E."/>
            <person name="Courty P.E."/>
            <person name="Chicoki N."/>
            <person name="Fauchery L."/>
            <person name="Kohler A."/>
            <person name="Kuo A."/>
            <person name="Labutti K."/>
            <person name="Pangilinan J."/>
            <person name="Lipzen A."/>
            <person name="Riley R."/>
            <person name="Andreopoulos W."/>
            <person name="He G."/>
            <person name="Johnson J."/>
            <person name="Barry K.W."/>
            <person name="Grigoriev I.V."/>
            <person name="Nagy L."/>
            <person name="Hibbett D."/>
            <person name="Henrissat B."/>
            <person name="Matheny P.B."/>
            <person name="Labbe J."/>
            <person name="Martin F."/>
        </authorList>
    </citation>
    <scope>NUCLEOTIDE SEQUENCE</scope>
    <source>
        <strain evidence="1">HHB10654</strain>
    </source>
</reference>
<keyword evidence="1" id="KW-0032">Aminotransferase</keyword>
<dbReference type="EMBL" id="MU277221">
    <property type="protein sequence ID" value="KAI0060078.1"/>
    <property type="molecule type" value="Genomic_DNA"/>
</dbReference>
<comment type="caution">
    <text evidence="1">The sequence shown here is derived from an EMBL/GenBank/DDBJ whole genome shotgun (WGS) entry which is preliminary data.</text>
</comment>
<dbReference type="Proteomes" id="UP000814140">
    <property type="component" value="Unassembled WGS sequence"/>
</dbReference>
<keyword evidence="1" id="KW-0808">Transferase</keyword>
<protein>
    <submittedName>
        <fullName evidence="1">Aminotransferase</fullName>
    </submittedName>
</protein>
<evidence type="ECO:0000313" key="1">
    <source>
        <dbReference type="EMBL" id="KAI0060078.1"/>
    </source>
</evidence>
<accession>A0ACB8SV22</accession>
<evidence type="ECO:0000313" key="2">
    <source>
        <dbReference type="Proteomes" id="UP000814140"/>
    </source>
</evidence>
<organism evidence="1 2">
    <name type="scientific">Artomyces pyxidatus</name>
    <dbReference type="NCBI Taxonomy" id="48021"/>
    <lineage>
        <taxon>Eukaryota</taxon>
        <taxon>Fungi</taxon>
        <taxon>Dikarya</taxon>
        <taxon>Basidiomycota</taxon>
        <taxon>Agaricomycotina</taxon>
        <taxon>Agaricomycetes</taxon>
        <taxon>Russulales</taxon>
        <taxon>Auriscalpiaceae</taxon>
        <taxon>Artomyces</taxon>
    </lineage>
</organism>